<keyword evidence="2" id="KW-1185">Reference proteome</keyword>
<dbReference type="Proteomes" id="UP000735541">
    <property type="component" value="Unassembled WGS sequence"/>
</dbReference>
<reference evidence="1 2" key="1">
    <citation type="submission" date="2021-07" db="EMBL/GenBank/DDBJ databases">
        <title>Sequencing Streptomyces halstedii LGO-A4 genome an citrus endophytic actinomycete.</title>
        <authorList>
            <person name="Samborskyy M."/>
            <person name="Scott N."/>
            <person name="Deglau R."/>
            <person name="Dickens S."/>
            <person name="Oliveira L.G."/>
        </authorList>
    </citation>
    <scope>NUCLEOTIDE SEQUENCE [LARGE SCALE GENOMIC DNA]</scope>
    <source>
        <strain evidence="1 2">LGO-A4</strain>
    </source>
</reference>
<protein>
    <submittedName>
        <fullName evidence="1">Uncharacterized protein</fullName>
    </submittedName>
</protein>
<sequence>MTISTRVEIDDLDPSRHIVLPAAGGNEHLGVIFDEQGTIPSRGRYATWSPKADARNGIVGFYDTLDEATDAIGRLYDDPHPKGEQPDTDPTWQTLKGVTAPFRVYGEQSDGRIHLARDRKTPTGEPIEVARLEMRGGCRYGYTTDGHQINFIGVATKCWVIAGPAN</sequence>
<proteinExistence type="predicted"/>
<dbReference type="EMBL" id="JAHUVW010000004">
    <property type="protein sequence ID" value="MBV7674139.1"/>
    <property type="molecule type" value="Genomic_DNA"/>
</dbReference>
<dbReference type="RefSeq" id="WP_228873854.1">
    <property type="nucleotide sequence ID" value="NZ_JAHUVW010000004.1"/>
</dbReference>
<accession>A0ABS6U1R5</accession>
<evidence type="ECO:0000313" key="2">
    <source>
        <dbReference type="Proteomes" id="UP000735541"/>
    </source>
</evidence>
<organism evidence="1 2">
    <name type="scientific">Streptomyces halstedii</name>
    <dbReference type="NCBI Taxonomy" id="1944"/>
    <lineage>
        <taxon>Bacteria</taxon>
        <taxon>Bacillati</taxon>
        <taxon>Actinomycetota</taxon>
        <taxon>Actinomycetes</taxon>
        <taxon>Kitasatosporales</taxon>
        <taxon>Streptomycetaceae</taxon>
        <taxon>Streptomyces</taxon>
    </lineage>
</organism>
<gene>
    <name evidence="1" type="ORF">STHAL_32345</name>
</gene>
<comment type="caution">
    <text evidence="1">The sequence shown here is derived from an EMBL/GenBank/DDBJ whole genome shotgun (WGS) entry which is preliminary data.</text>
</comment>
<evidence type="ECO:0000313" key="1">
    <source>
        <dbReference type="EMBL" id="MBV7674139.1"/>
    </source>
</evidence>
<name>A0ABS6U1R5_STRHA</name>